<dbReference type="AlphaFoldDB" id="A0A915DCR1"/>
<keyword evidence="2" id="KW-1185">Reference proteome</keyword>
<evidence type="ECO:0000313" key="2">
    <source>
        <dbReference type="Proteomes" id="UP000887574"/>
    </source>
</evidence>
<feature type="region of interest" description="Disordered" evidence="1">
    <location>
        <begin position="132"/>
        <end position="157"/>
    </location>
</feature>
<dbReference type="Proteomes" id="UP000887574">
    <property type="component" value="Unplaced"/>
</dbReference>
<protein>
    <submittedName>
        <fullName evidence="3">Uncharacterized protein</fullName>
    </submittedName>
</protein>
<proteinExistence type="predicted"/>
<name>A0A915DCR1_9BILA</name>
<organism evidence="2 3">
    <name type="scientific">Ditylenchus dipsaci</name>
    <dbReference type="NCBI Taxonomy" id="166011"/>
    <lineage>
        <taxon>Eukaryota</taxon>
        <taxon>Metazoa</taxon>
        <taxon>Ecdysozoa</taxon>
        <taxon>Nematoda</taxon>
        <taxon>Chromadorea</taxon>
        <taxon>Rhabditida</taxon>
        <taxon>Tylenchina</taxon>
        <taxon>Tylenchomorpha</taxon>
        <taxon>Sphaerularioidea</taxon>
        <taxon>Anguinidae</taxon>
        <taxon>Anguininae</taxon>
        <taxon>Ditylenchus</taxon>
    </lineage>
</organism>
<sequence length="332" mass="37860">MLIKRSLTLYRGATACNYGCHWIRENVASFSWAFRGTGSCSEFGLDCTNEIITNDTSLRKISSNAQRKGLLVRSMTGVDHFRSLTDSQIPPDRTADGYEETNVTSLKQVVQSDVSAIHGSLVDWAKEYLAKDKKSEPRTKKSEPRNRPTDISARLEGETKELKEVNVKLEEALRENVNSAVARTELKYANDEILRLHSMLSARGVVEYYDRKSLMPADMRRLHRDKRWAYIYENNSDFRKQLNALFEKQPDSAAVGQLAQKIFSNTSADIHSFDKSKGVRITADDFTLDEQKFLLASHKSVTLICAFVRNVLSIPSRHVHNEYRPKCRPKHL</sequence>
<reference evidence="3" key="1">
    <citation type="submission" date="2022-11" db="UniProtKB">
        <authorList>
            <consortium name="WormBaseParasite"/>
        </authorList>
    </citation>
    <scope>IDENTIFICATION</scope>
</reference>
<evidence type="ECO:0000313" key="3">
    <source>
        <dbReference type="WBParaSite" id="jg17839"/>
    </source>
</evidence>
<accession>A0A915DCR1</accession>
<dbReference type="WBParaSite" id="jg17839">
    <property type="protein sequence ID" value="jg17839"/>
    <property type="gene ID" value="jg17839"/>
</dbReference>
<evidence type="ECO:0000256" key="1">
    <source>
        <dbReference type="SAM" id="MobiDB-lite"/>
    </source>
</evidence>